<proteinExistence type="predicted"/>
<dbReference type="Pfam" id="PF10076">
    <property type="entry name" value="Phage_Mu_Gp48"/>
    <property type="match status" value="1"/>
</dbReference>
<organism evidence="1 2">
    <name type="scientific">Paenibacillus cookii</name>
    <dbReference type="NCBI Taxonomy" id="157839"/>
    <lineage>
        <taxon>Bacteria</taxon>
        <taxon>Bacillati</taxon>
        <taxon>Bacillota</taxon>
        <taxon>Bacilli</taxon>
        <taxon>Bacillales</taxon>
        <taxon>Paenibacillaceae</taxon>
        <taxon>Paenibacillus</taxon>
    </lineage>
</organism>
<name>A0ABQ4LXG7_9BACL</name>
<gene>
    <name evidence="1" type="ORF">J21TS3_26640</name>
</gene>
<dbReference type="RefSeq" id="WP_036709016.1">
    <property type="nucleotide sequence ID" value="NZ_BORW01000012.1"/>
</dbReference>
<dbReference type="EMBL" id="BORW01000012">
    <property type="protein sequence ID" value="GIO67843.1"/>
    <property type="molecule type" value="Genomic_DNA"/>
</dbReference>
<reference evidence="1 2" key="1">
    <citation type="submission" date="2021-03" db="EMBL/GenBank/DDBJ databases">
        <title>Antimicrobial resistance genes in bacteria isolated from Japanese honey, and their potential for conferring macrolide and lincosamide resistance in the American foulbrood pathogen Paenibacillus larvae.</title>
        <authorList>
            <person name="Okamoto M."/>
            <person name="Kumagai M."/>
            <person name="Kanamori H."/>
            <person name="Takamatsu D."/>
        </authorList>
    </citation>
    <scope>NUCLEOTIDE SEQUENCE [LARGE SCALE GENOMIC DNA]</scope>
    <source>
        <strain evidence="1 2">J21TS3</strain>
    </source>
</reference>
<comment type="caution">
    <text evidence="1">The sequence shown here is derived from an EMBL/GenBank/DDBJ whole genome shotgun (WGS) entry which is preliminary data.</text>
</comment>
<sequence>MNKWEIDSLRGRELFSYLPSYYENSRVMQYDMNAKGSEMDLLYQALDSAAAQFFVRTATWGLSRWEFELGIPTDLTKPLDQRRAVVESKLRGAGKFSGSQVKSVAEAYDGGSVEVTFHPVEWRFTVKFIDTIGIPPNLEDLKAAIEEIKPAHIDVDYVFRYYTYRELKLTGKTYEQVLSTGKTYSEIYNRGLM</sequence>
<accession>A0ABQ4LXG7</accession>
<dbReference type="InterPro" id="IPR018755">
    <property type="entry name" value="Phage_Mu_Gp48"/>
</dbReference>
<keyword evidence="2" id="KW-1185">Reference proteome</keyword>
<evidence type="ECO:0000313" key="2">
    <source>
        <dbReference type="Proteomes" id="UP000680638"/>
    </source>
</evidence>
<protein>
    <recommendedName>
        <fullName evidence="3">Phage portal protein</fullName>
    </recommendedName>
</protein>
<dbReference type="Proteomes" id="UP000680638">
    <property type="component" value="Unassembled WGS sequence"/>
</dbReference>
<evidence type="ECO:0000313" key="1">
    <source>
        <dbReference type="EMBL" id="GIO67843.1"/>
    </source>
</evidence>
<evidence type="ECO:0008006" key="3">
    <source>
        <dbReference type="Google" id="ProtNLM"/>
    </source>
</evidence>